<dbReference type="Proteomes" id="UP001501446">
    <property type="component" value="Unassembled WGS sequence"/>
</dbReference>
<feature type="domain" description="Glycosyl transferase family 28 C-terminal" evidence="1">
    <location>
        <begin position="226"/>
        <end position="283"/>
    </location>
</feature>
<protein>
    <recommendedName>
        <fullName evidence="1">Glycosyl transferase family 28 C-terminal domain-containing protein</fullName>
    </recommendedName>
</protein>
<reference evidence="3" key="1">
    <citation type="journal article" date="2019" name="Int. J. Syst. Evol. Microbiol.">
        <title>The Global Catalogue of Microorganisms (GCM) 10K type strain sequencing project: providing services to taxonomists for standard genome sequencing and annotation.</title>
        <authorList>
            <consortium name="The Broad Institute Genomics Platform"/>
            <consortium name="The Broad Institute Genome Sequencing Center for Infectious Disease"/>
            <person name="Wu L."/>
            <person name="Ma J."/>
        </authorList>
    </citation>
    <scope>NUCLEOTIDE SEQUENCE [LARGE SCALE GENOMIC DNA]</scope>
    <source>
        <strain evidence="3">JCM 18958</strain>
    </source>
</reference>
<proteinExistence type="predicted"/>
<gene>
    <name evidence="2" type="ORF">GCM10025781_03590</name>
</gene>
<dbReference type="InterPro" id="IPR007235">
    <property type="entry name" value="Glyco_trans_28_C"/>
</dbReference>
<evidence type="ECO:0000313" key="2">
    <source>
        <dbReference type="EMBL" id="GAA4690042.1"/>
    </source>
</evidence>
<dbReference type="SUPFAM" id="SSF53756">
    <property type="entry name" value="UDP-Glycosyltransferase/glycogen phosphorylase"/>
    <property type="match status" value="1"/>
</dbReference>
<comment type="caution">
    <text evidence="2">The sequence shown here is derived from an EMBL/GenBank/DDBJ whole genome shotgun (WGS) entry which is preliminary data.</text>
</comment>
<dbReference type="EMBL" id="BAABLN010000002">
    <property type="protein sequence ID" value="GAA4690042.1"/>
    <property type="molecule type" value="Genomic_DNA"/>
</dbReference>
<evidence type="ECO:0000313" key="3">
    <source>
        <dbReference type="Proteomes" id="UP001501446"/>
    </source>
</evidence>
<accession>A0ABP8WHU0</accession>
<dbReference type="RefSeq" id="WP_345310362.1">
    <property type="nucleotide sequence ID" value="NZ_BAABLN010000002.1"/>
</dbReference>
<name>A0ABP8WHU0_9MICC</name>
<dbReference type="Gene3D" id="3.40.50.2000">
    <property type="entry name" value="Glycogen Phosphorylase B"/>
    <property type="match status" value="1"/>
</dbReference>
<sequence length="338" mass="36654">MIGYYIHHQGLGHRTRALGIARELGVPVTGFSSLGAPEGWPGEWCTLPMDVPGSPVDPTANGVLHWAPLDHAGYRERMRLLAERLGSDISVMVTDTSAEVTLLARLLGVRTVVMAMRGNRTDRTHRDAYDAASLIVAPWTAETAEEYWPREWTDKTVFTGATSRFDQLAAAYAGPAADVTGPSSRRKVLVVWGGGGTEVTEQDIDRARLVSPDWEWTVRTPAHPSPDLWADLQDADVVVTHGGNNAVAELSAAARPAVVIAQPRPFDEQHATVRALRNADVCTALDGWPEAAQWPTLLGNALARGNSGWSRWRHGDGARRAAQAIERLDDVVVTCGSH</sequence>
<evidence type="ECO:0000259" key="1">
    <source>
        <dbReference type="Pfam" id="PF04101"/>
    </source>
</evidence>
<dbReference type="Pfam" id="PF04101">
    <property type="entry name" value="Glyco_tran_28_C"/>
    <property type="match status" value="1"/>
</dbReference>
<organism evidence="2 3">
    <name type="scientific">Kocuria gwangalliensis</name>
    <dbReference type="NCBI Taxonomy" id="501592"/>
    <lineage>
        <taxon>Bacteria</taxon>
        <taxon>Bacillati</taxon>
        <taxon>Actinomycetota</taxon>
        <taxon>Actinomycetes</taxon>
        <taxon>Micrococcales</taxon>
        <taxon>Micrococcaceae</taxon>
        <taxon>Kocuria</taxon>
    </lineage>
</organism>
<keyword evidence="3" id="KW-1185">Reference proteome</keyword>